<feature type="binding site" evidence="8">
    <location>
        <begin position="462"/>
        <end position="465"/>
    </location>
    <ligand>
        <name>GTP</name>
        <dbReference type="ChEBI" id="CHEBI:37565"/>
    </ligand>
</feature>
<evidence type="ECO:0000259" key="12">
    <source>
        <dbReference type="PROSITE" id="PS51722"/>
    </source>
</evidence>
<proteinExistence type="inferred from homology"/>
<comment type="subcellular location">
    <subcellularLocation>
        <location evidence="8">Cytoplasm</location>
    </subcellularLocation>
</comment>
<dbReference type="NCBIfam" id="TIGR00231">
    <property type="entry name" value="small_GTP"/>
    <property type="match status" value="1"/>
</dbReference>
<evidence type="ECO:0000256" key="6">
    <source>
        <dbReference type="ARBA" id="ARBA00023134"/>
    </source>
</evidence>
<dbReference type="CDD" id="cd03702">
    <property type="entry name" value="IF2_mtIF2_II"/>
    <property type="match status" value="1"/>
</dbReference>
<dbReference type="InterPro" id="IPR044145">
    <property type="entry name" value="IF2_II"/>
</dbReference>
<dbReference type="Pfam" id="PF11987">
    <property type="entry name" value="IF-2"/>
    <property type="match status" value="1"/>
</dbReference>
<feature type="region of interest" description="G-domain" evidence="8">
    <location>
        <begin position="356"/>
        <end position="504"/>
    </location>
</feature>
<evidence type="ECO:0000256" key="8">
    <source>
        <dbReference type="HAMAP-Rule" id="MF_00100"/>
    </source>
</evidence>
<feature type="binding site" evidence="8">
    <location>
        <begin position="362"/>
        <end position="369"/>
    </location>
    <ligand>
        <name>GTP</name>
        <dbReference type="ChEBI" id="CHEBI:37565"/>
    </ligand>
</feature>
<accession>A0A6I8M5U7</accession>
<keyword evidence="14" id="KW-1185">Reference proteome</keyword>
<dbReference type="Gene3D" id="2.40.30.10">
    <property type="entry name" value="Translation factors"/>
    <property type="match status" value="2"/>
</dbReference>
<dbReference type="CDD" id="cd01887">
    <property type="entry name" value="IF2_eIF5B"/>
    <property type="match status" value="1"/>
</dbReference>
<dbReference type="CDD" id="cd03692">
    <property type="entry name" value="mtIF2_IVc"/>
    <property type="match status" value="1"/>
</dbReference>
<dbReference type="GO" id="GO:0003924">
    <property type="term" value="F:GTPase activity"/>
    <property type="evidence" value="ECO:0007669"/>
    <property type="project" value="UniProtKB-UniRule"/>
</dbReference>
<evidence type="ECO:0000256" key="5">
    <source>
        <dbReference type="ARBA" id="ARBA00022917"/>
    </source>
</evidence>
<dbReference type="PANTHER" id="PTHR43381">
    <property type="entry name" value="TRANSLATION INITIATION FACTOR IF-2-RELATED"/>
    <property type="match status" value="1"/>
</dbReference>
<dbReference type="GO" id="GO:0005829">
    <property type="term" value="C:cytosol"/>
    <property type="evidence" value="ECO:0007669"/>
    <property type="project" value="TreeGrafter"/>
</dbReference>
<evidence type="ECO:0000313" key="14">
    <source>
        <dbReference type="Proteomes" id="UP000419017"/>
    </source>
</evidence>
<dbReference type="FunFam" id="3.40.50.300:FF:000019">
    <property type="entry name" value="Translation initiation factor IF-2"/>
    <property type="match status" value="1"/>
</dbReference>
<evidence type="ECO:0000313" key="13">
    <source>
        <dbReference type="EMBL" id="VWL85309.1"/>
    </source>
</evidence>
<keyword evidence="10" id="KW-0175">Coiled coil</keyword>
<dbReference type="SUPFAM" id="SSF52156">
    <property type="entry name" value="Initiation factor IF2/eIF5b, domain 3"/>
    <property type="match status" value="1"/>
</dbReference>
<dbReference type="InterPro" id="IPR027417">
    <property type="entry name" value="P-loop_NTPase"/>
</dbReference>
<dbReference type="AlphaFoldDB" id="A0A6I8M5U7"/>
<dbReference type="Gene3D" id="3.40.50.300">
    <property type="entry name" value="P-loop containing nucleotide triphosphate hydrolases"/>
    <property type="match status" value="1"/>
</dbReference>
<evidence type="ECO:0000256" key="1">
    <source>
        <dbReference type="ARBA" id="ARBA00007733"/>
    </source>
</evidence>
<dbReference type="Pfam" id="PF22042">
    <property type="entry name" value="EF-G_D2"/>
    <property type="match status" value="1"/>
</dbReference>
<dbReference type="SUPFAM" id="SSF50447">
    <property type="entry name" value="Translation proteins"/>
    <property type="match status" value="2"/>
</dbReference>
<dbReference type="InterPro" id="IPR000178">
    <property type="entry name" value="TF_IF2_bacterial-like"/>
</dbReference>
<evidence type="ECO:0000256" key="9">
    <source>
        <dbReference type="RuleBase" id="RU000644"/>
    </source>
</evidence>
<dbReference type="InterPro" id="IPR009000">
    <property type="entry name" value="Transl_B-barrel_sf"/>
</dbReference>
<dbReference type="InterPro" id="IPR015760">
    <property type="entry name" value="TIF_IF2"/>
</dbReference>
<sequence>MSNRVHEVAKKFKMNTKDFISKISKLGINKENALNTLDESEIKKIENEFNKAKNNQGNEKQVIREKMIFNNQKEEKKEERKDYRRNRGYMNYTNTNSKNQSNFKNNNRKENNKENYNNNKDNQKKDYKNFKNRNNDNIANKDNKQNFKNNRNNDNRSNDKGFNAYSKDRDDYSSNNKFNKPKAKKDKKVASEPSIIPESENTATKKFSKGSNKSKFDKKKYENEKIQKEEERILKELRTDFRKENSKKKKKKAEKELKSEVEKIDEGAGILKISGELSVKDFAEKLGVNVSDIIKKFFMQGKILNANAILSLEEIEELALEYNVLIEMEEEEEISYGEKYELEIEDSSEDLELRAPVITIMGHVDHGKTSLLDAIRNTNIIASEAGGITQKIGAYQIDYKGQKITFIDTPGHEAFTEMRARGANITDIAILIVAADDGVKPQTIEAISHAKEANVPIIVAINKMDKVGANPMRVKQELTEQGLVWQEWGGDVEFIEISAKTGQNLEQLLETVLITAELQELKANSKKRAKAVVIESKLDPQVGTIADILVKEGTLRIGDIFVAGESYGKIRTMLNDKGEKITEAGPSTPVEITGFNNIPNAGDTLYCVKNDKQARKIIEDFKATNREIEINGKKHISLEMLSKELKDQDIKELKCIIRADSRGSVEALKDALSKLSNDEVSVNVIQASAGAITEGDVKLAEASNAIIIGFGVRPNTQARSESEKTGVEIRNYSVIYHVIEDIEKALKGMLDPEYREIYFGRMEVLQVFKISGVGNIAGSIVVDGKVQKDSKIRILRDGIIIHEGEISSLKRYKDDVKEATLGQECGISIKDYTDIKAHDIIESYKMEEIAR</sequence>
<feature type="compositionally biased region" description="Basic and acidic residues" evidence="11">
    <location>
        <begin position="61"/>
        <end position="82"/>
    </location>
</feature>
<dbReference type="InterPro" id="IPR053905">
    <property type="entry name" value="EF-G-like_DII"/>
</dbReference>
<name>A0A6I8M5U7_9FUSO</name>
<dbReference type="Proteomes" id="UP000419017">
    <property type="component" value="Unassembled WGS sequence"/>
</dbReference>
<feature type="region of interest" description="Disordered" evidence="11">
    <location>
        <begin position="51"/>
        <end position="222"/>
    </location>
</feature>
<dbReference type="Pfam" id="PF04760">
    <property type="entry name" value="IF2_N"/>
    <property type="match status" value="2"/>
</dbReference>
<dbReference type="EMBL" id="CABWIB010000001">
    <property type="protein sequence ID" value="VWL85309.1"/>
    <property type="molecule type" value="Genomic_DNA"/>
</dbReference>
<dbReference type="HAMAP" id="MF_00100_B">
    <property type="entry name" value="IF_2_B"/>
    <property type="match status" value="1"/>
</dbReference>
<dbReference type="PANTHER" id="PTHR43381:SF5">
    <property type="entry name" value="TR-TYPE G DOMAIN-CONTAINING PROTEIN"/>
    <property type="match status" value="1"/>
</dbReference>
<dbReference type="PRINTS" id="PR00449">
    <property type="entry name" value="RASTRNSFRMNG"/>
</dbReference>
<dbReference type="SUPFAM" id="SSF52540">
    <property type="entry name" value="P-loop containing nucleoside triphosphate hydrolases"/>
    <property type="match status" value="1"/>
</dbReference>
<comment type="function">
    <text evidence="7 8 9">One of the essential components for the initiation of protein synthesis. Protects formylmethionyl-tRNA from spontaneous hydrolysis and promotes its binding to the 30S ribosomal subunits. Also involved in the hydrolysis of GTP during the formation of the 70S ribosomal complex.</text>
</comment>
<dbReference type="NCBIfam" id="TIGR00487">
    <property type="entry name" value="IF-2"/>
    <property type="match status" value="1"/>
</dbReference>
<dbReference type="Gene3D" id="3.40.50.10050">
    <property type="entry name" value="Translation initiation factor IF- 2, domain 3"/>
    <property type="match status" value="1"/>
</dbReference>
<organism evidence="13 14">
    <name type="scientific">Oceanivirga miroungae</name>
    <dbReference type="NCBI Taxonomy" id="1130046"/>
    <lineage>
        <taxon>Bacteria</taxon>
        <taxon>Fusobacteriati</taxon>
        <taxon>Fusobacteriota</taxon>
        <taxon>Fusobacteriia</taxon>
        <taxon>Fusobacteriales</taxon>
        <taxon>Leptotrichiaceae</taxon>
        <taxon>Oceanivirga</taxon>
    </lineage>
</organism>
<feature type="coiled-coil region" evidence="10">
    <location>
        <begin position="234"/>
        <end position="263"/>
    </location>
</feature>
<evidence type="ECO:0000256" key="10">
    <source>
        <dbReference type="SAM" id="Coils"/>
    </source>
</evidence>
<evidence type="ECO:0000256" key="7">
    <source>
        <dbReference type="ARBA" id="ARBA00025162"/>
    </source>
</evidence>
<keyword evidence="3 8" id="KW-0396">Initiation factor</keyword>
<dbReference type="InterPro" id="IPR000795">
    <property type="entry name" value="T_Tr_GTP-bd_dom"/>
</dbReference>
<dbReference type="Gene3D" id="1.10.10.2480">
    <property type="match status" value="1"/>
</dbReference>
<evidence type="ECO:0000256" key="3">
    <source>
        <dbReference type="ARBA" id="ARBA00022540"/>
    </source>
</evidence>
<dbReference type="GO" id="GO:0005525">
    <property type="term" value="F:GTP binding"/>
    <property type="evidence" value="ECO:0007669"/>
    <property type="project" value="UniProtKB-KW"/>
</dbReference>
<evidence type="ECO:0000256" key="2">
    <source>
        <dbReference type="ARBA" id="ARBA00020675"/>
    </source>
</evidence>
<evidence type="ECO:0000256" key="11">
    <source>
        <dbReference type="SAM" id="MobiDB-lite"/>
    </source>
</evidence>
<feature type="compositionally biased region" description="Basic and acidic residues" evidence="11">
    <location>
        <begin position="139"/>
        <end position="159"/>
    </location>
</feature>
<dbReference type="InterPro" id="IPR023115">
    <property type="entry name" value="TIF_IF2_dom3"/>
</dbReference>
<dbReference type="FunFam" id="2.40.30.10:FF:000054">
    <property type="entry name" value="Translation initiation factor IF-2"/>
    <property type="match status" value="1"/>
</dbReference>
<feature type="compositionally biased region" description="Low complexity" evidence="11">
    <location>
        <begin position="93"/>
        <end position="105"/>
    </location>
</feature>
<dbReference type="InterPro" id="IPR005225">
    <property type="entry name" value="Small_GTP-bd"/>
</dbReference>
<evidence type="ECO:0000256" key="4">
    <source>
        <dbReference type="ARBA" id="ARBA00022741"/>
    </source>
</evidence>
<protein>
    <recommendedName>
        <fullName evidence="2 8">Translation initiation factor IF-2</fullName>
    </recommendedName>
</protein>
<dbReference type="FunFam" id="3.40.50.10050:FF:000001">
    <property type="entry name" value="Translation initiation factor IF-2"/>
    <property type="match status" value="1"/>
</dbReference>
<feature type="domain" description="Tr-type G" evidence="12">
    <location>
        <begin position="353"/>
        <end position="522"/>
    </location>
</feature>
<dbReference type="InterPro" id="IPR036925">
    <property type="entry name" value="TIF_IF2_dom3_sf"/>
</dbReference>
<gene>
    <name evidence="8" type="primary">infB</name>
    <name evidence="13" type="ORF">OMES3154_00593</name>
</gene>
<comment type="similarity">
    <text evidence="1 8 9">Belongs to the TRAFAC class translation factor GTPase superfamily. Classic translation factor GTPase family. IF-2 subfamily.</text>
</comment>
<dbReference type="Pfam" id="PF00009">
    <property type="entry name" value="GTP_EFTU"/>
    <property type="match status" value="1"/>
</dbReference>
<reference evidence="13 14" key="1">
    <citation type="submission" date="2019-10" db="EMBL/GenBank/DDBJ databases">
        <authorList>
            <person name="Blom J."/>
        </authorList>
    </citation>
    <scope>NUCLEOTIDE SEQUENCE [LARGE SCALE GENOMIC DNA]</scope>
    <source>
        <strain evidence="13 14">ES3154-GLU</strain>
    </source>
</reference>
<dbReference type="PROSITE" id="PS51722">
    <property type="entry name" value="G_TR_2"/>
    <property type="match status" value="1"/>
</dbReference>
<dbReference type="RefSeq" id="WP_156683317.1">
    <property type="nucleotide sequence ID" value="NZ_CABWIB010000001.1"/>
</dbReference>
<keyword evidence="6 8" id="KW-0342">GTP-binding</keyword>
<dbReference type="GO" id="GO:0003743">
    <property type="term" value="F:translation initiation factor activity"/>
    <property type="evidence" value="ECO:0007669"/>
    <property type="project" value="UniProtKB-UniRule"/>
</dbReference>
<keyword evidence="4 8" id="KW-0547">Nucleotide-binding</keyword>
<dbReference type="InterPro" id="IPR006847">
    <property type="entry name" value="IF2_N"/>
</dbReference>
<feature type="binding site" evidence="8">
    <location>
        <begin position="408"/>
        <end position="412"/>
    </location>
    <ligand>
        <name>GTP</name>
        <dbReference type="ChEBI" id="CHEBI:37565"/>
    </ligand>
</feature>
<dbReference type="FunFam" id="2.40.30.10:FF:000008">
    <property type="entry name" value="Translation initiation factor IF-2"/>
    <property type="match status" value="1"/>
</dbReference>
<keyword evidence="8" id="KW-0963">Cytoplasm</keyword>
<keyword evidence="5 8" id="KW-0648">Protein biosynthesis</keyword>